<dbReference type="Gramene" id="OMERI08G09950.3">
    <property type="protein sequence ID" value="OMERI08G09950.3"/>
    <property type="gene ID" value="OMERI08G09950"/>
</dbReference>
<dbReference type="HOGENOM" id="CLU_148969_0_0_1"/>
<evidence type="ECO:0000313" key="2">
    <source>
        <dbReference type="EnsemblPlants" id="OMERI08G09950.4"/>
    </source>
</evidence>
<dbReference type="Proteomes" id="UP000008021">
    <property type="component" value="Chromosome 8"/>
</dbReference>
<evidence type="ECO:0000313" key="3">
    <source>
        <dbReference type="Proteomes" id="UP000008021"/>
    </source>
</evidence>
<evidence type="ECO:0000256" key="1">
    <source>
        <dbReference type="SAM" id="MobiDB-lite"/>
    </source>
</evidence>
<keyword evidence="3" id="KW-1185">Reference proteome</keyword>
<dbReference type="EnsemblPlants" id="OMERI08G09950.3">
    <property type="protein sequence ID" value="OMERI08G09950.3"/>
    <property type="gene ID" value="OMERI08G09950"/>
</dbReference>
<dbReference type="AlphaFoldDB" id="A0A0E0EKP0"/>
<accession>A0A0E0EKP0</accession>
<sequence>MGSRYWSLGSPQAGTEENNQGAHFGWAVFSASAHQQRTGSGFNPGRSQDSRRSHYTSQTVLKDSHGIGVQATRHGHAEHYGVIPGIKISVSNSRHHANRFQVLGY</sequence>
<reference evidence="2" key="2">
    <citation type="submission" date="2018-05" db="EMBL/GenBank/DDBJ databases">
        <title>OmerRS3 (Oryza meridionalis Reference Sequence Version 3).</title>
        <authorList>
            <person name="Zhang J."/>
            <person name="Kudrna D."/>
            <person name="Lee S."/>
            <person name="Talag J."/>
            <person name="Welchert J."/>
            <person name="Wing R.A."/>
        </authorList>
    </citation>
    <scope>NUCLEOTIDE SEQUENCE [LARGE SCALE GENOMIC DNA]</scope>
    <source>
        <strain evidence="2">OR44</strain>
    </source>
</reference>
<dbReference type="EnsemblPlants" id="OMERI08G09950.4">
    <property type="protein sequence ID" value="OMERI08G09950.4"/>
    <property type="gene ID" value="OMERI08G09950"/>
</dbReference>
<reference evidence="2" key="1">
    <citation type="submission" date="2015-04" db="UniProtKB">
        <authorList>
            <consortium name="EnsemblPlants"/>
        </authorList>
    </citation>
    <scope>IDENTIFICATION</scope>
</reference>
<protein>
    <submittedName>
        <fullName evidence="2">Uncharacterized protein</fullName>
    </submittedName>
</protein>
<organism evidence="2">
    <name type="scientific">Oryza meridionalis</name>
    <dbReference type="NCBI Taxonomy" id="40149"/>
    <lineage>
        <taxon>Eukaryota</taxon>
        <taxon>Viridiplantae</taxon>
        <taxon>Streptophyta</taxon>
        <taxon>Embryophyta</taxon>
        <taxon>Tracheophyta</taxon>
        <taxon>Spermatophyta</taxon>
        <taxon>Magnoliopsida</taxon>
        <taxon>Liliopsida</taxon>
        <taxon>Poales</taxon>
        <taxon>Poaceae</taxon>
        <taxon>BOP clade</taxon>
        <taxon>Oryzoideae</taxon>
        <taxon>Oryzeae</taxon>
        <taxon>Oryzinae</taxon>
        <taxon>Oryza</taxon>
    </lineage>
</organism>
<feature type="region of interest" description="Disordered" evidence="1">
    <location>
        <begin position="35"/>
        <end position="66"/>
    </location>
</feature>
<proteinExistence type="predicted"/>
<name>A0A0E0EKP0_9ORYZ</name>
<feature type="compositionally biased region" description="Polar residues" evidence="1">
    <location>
        <begin position="35"/>
        <end position="47"/>
    </location>
</feature>
<dbReference type="Gramene" id="OMERI08G09950.4">
    <property type="protein sequence ID" value="OMERI08G09950.4"/>
    <property type="gene ID" value="OMERI08G09950"/>
</dbReference>